<reference evidence="2 3" key="1">
    <citation type="journal article" date="2015" name="Fungal Genet. Biol.">
        <title>Evolution of novel wood decay mechanisms in Agaricales revealed by the genome sequences of Fistulina hepatica and Cylindrobasidium torrendii.</title>
        <authorList>
            <person name="Floudas D."/>
            <person name="Held B.W."/>
            <person name="Riley R."/>
            <person name="Nagy L.G."/>
            <person name="Koehler G."/>
            <person name="Ransdell A.S."/>
            <person name="Younus H."/>
            <person name="Chow J."/>
            <person name="Chiniquy J."/>
            <person name="Lipzen A."/>
            <person name="Tritt A."/>
            <person name="Sun H."/>
            <person name="Haridas S."/>
            <person name="LaButti K."/>
            <person name="Ohm R.A."/>
            <person name="Kues U."/>
            <person name="Blanchette R.A."/>
            <person name="Grigoriev I.V."/>
            <person name="Minto R.E."/>
            <person name="Hibbett D.S."/>
        </authorList>
    </citation>
    <scope>NUCLEOTIDE SEQUENCE [LARGE SCALE GENOMIC DNA]</scope>
    <source>
        <strain evidence="2 3">FP15055 ss-10</strain>
    </source>
</reference>
<proteinExistence type="predicted"/>
<keyword evidence="3" id="KW-1185">Reference proteome</keyword>
<sequence length="193" mass="20576">MRRMPTSRKSRWDGKLAPPRDTRRSHSYDDQRQEGAQHQPIHMPPGDITPPRWSSVTIPSTGSSPMGPPLEMPGTVFQSQATGTVGYSPGSIYAPPGQGGVLPQYLPTPSMASTMYTPSMASSAYTMSPASTSSSYLMSPPSAAYNGVPLYPSSTVTLSPPGTYPMAMGASPYAISQPALSPYTTAVPLQYHY</sequence>
<name>A0A0D7BG21_9AGAR</name>
<protein>
    <submittedName>
        <fullName evidence="2">Uncharacterized protein</fullName>
    </submittedName>
</protein>
<feature type="region of interest" description="Disordered" evidence="1">
    <location>
        <begin position="1"/>
        <end position="76"/>
    </location>
</feature>
<gene>
    <name evidence="2" type="ORF">CYLTODRAFT_243607</name>
</gene>
<dbReference type="Proteomes" id="UP000054007">
    <property type="component" value="Unassembled WGS sequence"/>
</dbReference>
<feature type="compositionally biased region" description="Polar residues" evidence="1">
    <location>
        <begin position="52"/>
        <end position="64"/>
    </location>
</feature>
<feature type="compositionally biased region" description="Basic and acidic residues" evidence="1">
    <location>
        <begin position="10"/>
        <end position="35"/>
    </location>
</feature>
<dbReference type="AlphaFoldDB" id="A0A0D7BG21"/>
<evidence type="ECO:0000256" key="1">
    <source>
        <dbReference type="SAM" id="MobiDB-lite"/>
    </source>
</evidence>
<evidence type="ECO:0000313" key="3">
    <source>
        <dbReference type="Proteomes" id="UP000054007"/>
    </source>
</evidence>
<organism evidence="2 3">
    <name type="scientific">Cylindrobasidium torrendii FP15055 ss-10</name>
    <dbReference type="NCBI Taxonomy" id="1314674"/>
    <lineage>
        <taxon>Eukaryota</taxon>
        <taxon>Fungi</taxon>
        <taxon>Dikarya</taxon>
        <taxon>Basidiomycota</taxon>
        <taxon>Agaricomycotina</taxon>
        <taxon>Agaricomycetes</taxon>
        <taxon>Agaricomycetidae</taxon>
        <taxon>Agaricales</taxon>
        <taxon>Marasmiineae</taxon>
        <taxon>Physalacriaceae</taxon>
        <taxon>Cylindrobasidium</taxon>
    </lineage>
</organism>
<dbReference type="EMBL" id="KN880491">
    <property type="protein sequence ID" value="KIY69034.1"/>
    <property type="molecule type" value="Genomic_DNA"/>
</dbReference>
<accession>A0A0D7BG21</accession>
<evidence type="ECO:0000313" key="2">
    <source>
        <dbReference type="EMBL" id="KIY69034.1"/>
    </source>
</evidence>